<evidence type="ECO:0000256" key="3">
    <source>
        <dbReference type="ARBA" id="ARBA00023163"/>
    </source>
</evidence>
<keyword evidence="6" id="KW-1185">Reference proteome</keyword>
<name>A0A4R4KH83_9BACT</name>
<gene>
    <name evidence="5" type="ORF">EZE20_05315</name>
</gene>
<evidence type="ECO:0000313" key="6">
    <source>
        <dbReference type="Proteomes" id="UP000295706"/>
    </source>
</evidence>
<dbReference type="PROSITE" id="PS50043">
    <property type="entry name" value="HTH_LUXR_2"/>
    <property type="match status" value="1"/>
</dbReference>
<keyword evidence="3" id="KW-0804">Transcription</keyword>
<dbReference type="CDD" id="cd06170">
    <property type="entry name" value="LuxR_C_like"/>
    <property type="match status" value="1"/>
</dbReference>
<accession>A0A4R4KH83</accession>
<proteinExistence type="predicted"/>
<evidence type="ECO:0000313" key="5">
    <source>
        <dbReference type="EMBL" id="TDB67368.1"/>
    </source>
</evidence>
<dbReference type="Proteomes" id="UP000295706">
    <property type="component" value="Unassembled WGS sequence"/>
</dbReference>
<dbReference type="GO" id="GO:0006355">
    <property type="term" value="P:regulation of DNA-templated transcription"/>
    <property type="evidence" value="ECO:0007669"/>
    <property type="project" value="InterPro"/>
</dbReference>
<dbReference type="InterPro" id="IPR000792">
    <property type="entry name" value="Tscrpt_reg_LuxR_C"/>
</dbReference>
<feature type="domain" description="HTH luxR-type" evidence="4">
    <location>
        <begin position="67"/>
        <end position="132"/>
    </location>
</feature>
<dbReference type="Gene3D" id="1.10.10.10">
    <property type="entry name" value="Winged helix-like DNA-binding domain superfamily/Winged helix DNA-binding domain"/>
    <property type="match status" value="1"/>
</dbReference>
<protein>
    <submittedName>
        <fullName evidence="5">LuxR family transcriptional regulator</fullName>
    </submittedName>
</protein>
<keyword evidence="2" id="KW-0238">DNA-binding</keyword>
<keyword evidence="1" id="KW-0805">Transcription regulation</keyword>
<dbReference type="Pfam" id="PF00196">
    <property type="entry name" value="GerE"/>
    <property type="match status" value="1"/>
</dbReference>
<evidence type="ECO:0000256" key="1">
    <source>
        <dbReference type="ARBA" id="ARBA00023015"/>
    </source>
</evidence>
<dbReference type="InterPro" id="IPR036388">
    <property type="entry name" value="WH-like_DNA-bd_sf"/>
</dbReference>
<evidence type="ECO:0000256" key="2">
    <source>
        <dbReference type="ARBA" id="ARBA00023125"/>
    </source>
</evidence>
<dbReference type="PANTHER" id="PTHR44688:SF16">
    <property type="entry name" value="DNA-BINDING TRANSCRIPTIONAL ACTIVATOR DEVR_DOSR"/>
    <property type="match status" value="1"/>
</dbReference>
<dbReference type="RefSeq" id="WP_132115280.1">
    <property type="nucleotide sequence ID" value="NZ_SMJU01000003.1"/>
</dbReference>
<dbReference type="EMBL" id="SMJU01000003">
    <property type="protein sequence ID" value="TDB67368.1"/>
    <property type="molecule type" value="Genomic_DNA"/>
</dbReference>
<dbReference type="SUPFAM" id="SSF46894">
    <property type="entry name" value="C-terminal effector domain of the bipartite response regulators"/>
    <property type="match status" value="1"/>
</dbReference>
<organism evidence="5 6">
    <name type="scientific">Arundinibacter roseus</name>
    <dbReference type="NCBI Taxonomy" id="2070510"/>
    <lineage>
        <taxon>Bacteria</taxon>
        <taxon>Pseudomonadati</taxon>
        <taxon>Bacteroidota</taxon>
        <taxon>Cytophagia</taxon>
        <taxon>Cytophagales</taxon>
        <taxon>Spirosomataceae</taxon>
        <taxon>Arundinibacter</taxon>
    </lineage>
</organism>
<dbReference type="PANTHER" id="PTHR44688">
    <property type="entry name" value="DNA-BINDING TRANSCRIPTIONAL ACTIVATOR DEVR_DOSR"/>
    <property type="match status" value="1"/>
</dbReference>
<dbReference type="SMART" id="SM00421">
    <property type="entry name" value="HTH_LUXR"/>
    <property type="match status" value="1"/>
</dbReference>
<reference evidence="5 6" key="1">
    <citation type="submission" date="2019-02" db="EMBL/GenBank/DDBJ databases">
        <title>Arundinibacter roseus gen. nov., sp. nov., a new member of the family Cytophagaceae.</title>
        <authorList>
            <person name="Szuroczki S."/>
            <person name="Khayer B."/>
            <person name="Sproer C."/>
            <person name="Toumi M."/>
            <person name="Szabo A."/>
            <person name="Felfoldi T."/>
            <person name="Schumann P."/>
            <person name="Toth E."/>
        </authorList>
    </citation>
    <scope>NUCLEOTIDE SEQUENCE [LARGE SCALE GENOMIC DNA]</scope>
    <source>
        <strain evidence="5 6">DMA-k-7a</strain>
    </source>
</reference>
<sequence>MKEPSNNSDRQITLIIPPAMPLEVLIEALQRNFTIEVIEVNAFKLNSRRSTAPVQYKEVAIQSVTNSFQSPARLKNKEFQILKLLAEGCSYDQIAEILEISLNGVRYYIKKIYKALDVQNSREATSWYYQYHKSFPENWIQNTDNELNNFEE</sequence>
<dbReference type="GO" id="GO:0003677">
    <property type="term" value="F:DNA binding"/>
    <property type="evidence" value="ECO:0007669"/>
    <property type="project" value="UniProtKB-KW"/>
</dbReference>
<comment type="caution">
    <text evidence="5">The sequence shown here is derived from an EMBL/GenBank/DDBJ whole genome shotgun (WGS) entry which is preliminary data.</text>
</comment>
<evidence type="ECO:0000259" key="4">
    <source>
        <dbReference type="PROSITE" id="PS50043"/>
    </source>
</evidence>
<dbReference type="InterPro" id="IPR016032">
    <property type="entry name" value="Sig_transdc_resp-reg_C-effctor"/>
</dbReference>
<dbReference type="AlphaFoldDB" id="A0A4R4KH83"/>
<dbReference type="OrthoDB" id="9797341at2"/>